<evidence type="ECO:0000313" key="3">
    <source>
        <dbReference type="EMBL" id="KMZ92689.1"/>
    </source>
</evidence>
<name>A0A0J9TC79_PLAVI</name>
<protein>
    <recommendedName>
        <fullName evidence="2">A-kinase anchor protein 7-like phosphoesterase domain-containing protein</fullName>
    </recommendedName>
</protein>
<feature type="region of interest" description="Disordered" evidence="1">
    <location>
        <begin position="23"/>
        <end position="43"/>
    </location>
</feature>
<evidence type="ECO:0000313" key="4">
    <source>
        <dbReference type="Proteomes" id="UP000053776"/>
    </source>
</evidence>
<dbReference type="Proteomes" id="UP000053776">
    <property type="component" value="Unassembled WGS sequence"/>
</dbReference>
<gene>
    <name evidence="3" type="ORF">PVMG_01277</name>
</gene>
<dbReference type="PANTHER" id="PTHR15934:SF2">
    <property type="entry name" value="A-KINASE ANCHOR PROTEIN 7-LIKE PHOSPHOESTERASE DOMAIN-CONTAINING PROTEIN"/>
    <property type="match status" value="1"/>
</dbReference>
<evidence type="ECO:0000256" key="1">
    <source>
        <dbReference type="SAM" id="MobiDB-lite"/>
    </source>
</evidence>
<accession>A0A0J9TC79</accession>
<feature type="region of interest" description="Disordered" evidence="1">
    <location>
        <begin position="176"/>
        <end position="235"/>
    </location>
</feature>
<dbReference type="OrthoDB" id="277832at2759"/>
<dbReference type="AlphaFoldDB" id="A0A0J9TC79"/>
<organism evidence="3 4">
    <name type="scientific">Plasmodium vivax Mauritania I</name>
    <dbReference type="NCBI Taxonomy" id="1035515"/>
    <lineage>
        <taxon>Eukaryota</taxon>
        <taxon>Sar</taxon>
        <taxon>Alveolata</taxon>
        <taxon>Apicomplexa</taxon>
        <taxon>Aconoidasida</taxon>
        <taxon>Haemosporida</taxon>
        <taxon>Plasmodiidae</taxon>
        <taxon>Plasmodium</taxon>
        <taxon>Plasmodium (Plasmodium)</taxon>
    </lineage>
</organism>
<dbReference type="InterPro" id="IPR019510">
    <property type="entry name" value="AKAP7-like_phosphoesterase"/>
</dbReference>
<dbReference type="EMBL" id="KQ235063">
    <property type="protein sequence ID" value="KMZ92689.1"/>
    <property type="molecule type" value="Genomic_DNA"/>
</dbReference>
<dbReference type="Gene3D" id="3.90.1140.10">
    <property type="entry name" value="Cyclic phosphodiesterase"/>
    <property type="match status" value="1"/>
</dbReference>
<dbReference type="GO" id="GO:0034237">
    <property type="term" value="F:protein kinase A regulatory subunit binding"/>
    <property type="evidence" value="ECO:0007669"/>
    <property type="project" value="TreeGrafter"/>
</dbReference>
<dbReference type="GO" id="GO:0010738">
    <property type="term" value="P:regulation of protein kinase A signaling"/>
    <property type="evidence" value="ECO:0007669"/>
    <property type="project" value="TreeGrafter"/>
</dbReference>
<sequence length="302" mass="34520">MNVRKGILNYLTLHSTIVRRNHHRSYHKECRQQGSPHGMEKNSKMKNVRPNYFVCIPLSGNKALVEEFLKVQNHVASKFEMLKECAIERNKFHISLLILHVKKSQMESSKEAFHEAMAEIKKLNHQAISFDTLETFRNDVLYAGLQEGSRKYVMNVIALLRDSFAKRDIHIFGNRKGREEARGKKRASGASDKSAANPIDKSAANPIDKSAANPSDKSAAPPGTHQRDDKEQITPHVTIMKNSYLRKIYANRKPQIFADYYADFNLSKLKNERVVPNKIQFLEMDTDSATSYYRIIAECGLP</sequence>
<dbReference type="InterPro" id="IPR052641">
    <property type="entry name" value="AKAP7_isoform_gamma"/>
</dbReference>
<dbReference type="Pfam" id="PF10469">
    <property type="entry name" value="AKAP7_NLS"/>
    <property type="match status" value="1"/>
</dbReference>
<feature type="domain" description="A-kinase anchor protein 7-like phosphoesterase" evidence="2">
    <location>
        <begin position="50"/>
        <end position="300"/>
    </location>
</feature>
<dbReference type="PANTHER" id="PTHR15934">
    <property type="entry name" value="RNA 2',3'-CYCLIC PHOSPHODIESTERASE"/>
    <property type="match status" value="1"/>
</dbReference>
<evidence type="ECO:0000259" key="2">
    <source>
        <dbReference type="Pfam" id="PF10469"/>
    </source>
</evidence>
<proteinExistence type="predicted"/>
<dbReference type="GO" id="GO:0005829">
    <property type="term" value="C:cytosol"/>
    <property type="evidence" value="ECO:0007669"/>
    <property type="project" value="TreeGrafter"/>
</dbReference>
<reference evidence="3 4" key="1">
    <citation type="submission" date="2011-08" db="EMBL/GenBank/DDBJ databases">
        <title>The Genome Sequence of Plasmodium vivax Mauritania I.</title>
        <authorList>
            <consortium name="The Broad Institute Genome Sequencing Platform"/>
            <consortium name="The Broad Institute Genome Sequencing Center for Infectious Disease"/>
            <person name="Neafsey D."/>
            <person name="Carlton J."/>
            <person name="Barnwell J."/>
            <person name="Collins W."/>
            <person name="Escalante A."/>
            <person name="Mullikin J."/>
            <person name="Saul A."/>
            <person name="Guigo R."/>
            <person name="Camara F."/>
            <person name="Young S.K."/>
            <person name="Zeng Q."/>
            <person name="Gargeya S."/>
            <person name="Fitzgerald M."/>
            <person name="Haas B."/>
            <person name="Abouelleil A."/>
            <person name="Alvarado L."/>
            <person name="Arachchi H.M."/>
            <person name="Berlin A."/>
            <person name="Brown A."/>
            <person name="Chapman S.B."/>
            <person name="Chen Z."/>
            <person name="Dunbar C."/>
            <person name="Freedman E."/>
            <person name="Gearin G."/>
            <person name="Gellesch M."/>
            <person name="Goldberg J."/>
            <person name="Griggs A."/>
            <person name="Gujja S."/>
            <person name="Heiman D."/>
            <person name="Howarth C."/>
            <person name="Larson L."/>
            <person name="Lui A."/>
            <person name="MacDonald P.J.P."/>
            <person name="Montmayeur A."/>
            <person name="Murphy C."/>
            <person name="Neiman D."/>
            <person name="Pearson M."/>
            <person name="Priest M."/>
            <person name="Roberts A."/>
            <person name="Saif S."/>
            <person name="Shea T."/>
            <person name="Shenoy N."/>
            <person name="Sisk P."/>
            <person name="Stolte C."/>
            <person name="Sykes S."/>
            <person name="Wortman J."/>
            <person name="Nusbaum C."/>
            <person name="Birren B."/>
        </authorList>
    </citation>
    <scope>NUCLEOTIDE SEQUENCE [LARGE SCALE GENOMIC DNA]</scope>
    <source>
        <strain evidence="3 4">Mauritania I</strain>
    </source>
</reference>